<evidence type="ECO:0000313" key="2">
    <source>
        <dbReference type="EMBL" id="PLW75001.1"/>
    </source>
</evidence>
<feature type="transmembrane region" description="Helical" evidence="1">
    <location>
        <begin position="218"/>
        <end position="237"/>
    </location>
</feature>
<organism evidence="2 3">
    <name type="scientific">Cohaesibacter celericrescens</name>
    <dbReference type="NCBI Taxonomy" id="2067669"/>
    <lineage>
        <taxon>Bacteria</taxon>
        <taxon>Pseudomonadati</taxon>
        <taxon>Pseudomonadota</taxon>
        <taxon>Alphaproteobacteria</taxon>
        <taxon>Hyphomicrobiales</taxon>
        <taxon>Cohaesibacteraceae</taxon>
    </lineage>
</organism>
<feature type="transmembrane region" description="Helical" evidence="1">
    <location>
        <begin position="126"/>
        <end position="150"/>
    </location>
</feature>
<evidence type="ECO:0000256" key="1">
    <source>
        <dbReference type="SAM" id="Phobius"/>
    </source>
</evidence>
<dbReference type="OrthoDB" id="9794346at2"/>
<keyword evidence="3" id="KW-1185">Reference proteome</keyword>
<feature type="transmembrane region" description="Helical" evidence="1">
    <location>
        <begin position="83"/>
        <end position="105"/>
    </location>
</feature>
<comment type="caution">
    <text evidence="2">The sequence shown here is derived from an EMBL/GenBank/DDBJ whole genome shotgun (WGS) entry which is preliminary data.</text>
</comment>
<feature type="transmembrane region" description="Helical" evidence="1">
    <location>
        <begin position="269"/>
        <end position="298"/>
    </location>
</feature>
<dbReference type="PROSITE" id="PS51257">
    <property type="entry name" value="PROKAR_LIPOPROTEIN"/>
    <property type="match status" value="1"/>
</dbReference>
<keyword evidence="1" id="KW-0472">Membrane</keyword>
<dbReference type="RefSeq" id="WP_101535901.1">
    <property type="nucleotide sequence ID" value="NZ_PKUQ01000055.1"/>
</dbReference>
<dbReference type="EMBL" id="PKUQ01000055">
    <property type="protein sequence ID" value="PLW75001.1"/>
    <property type="molecule type" value="Genomic_DNA"/>
</dbReference>
<sequence length="335" mass="36835">MKGTVLALVSCLASIACYFVQEPTVAFAMVAAFLLALYAAWRRGRPVLLLAAYILSMVSFASLPQGLYALLRLNDIDPSQFTIQHQITIVLTGTAFVGILFALSCRRQSGGVPLSAQEASEDLEKLVCFVGRATGLLYIPLFCLPLYLAFTQSSQVGTNDLDLLSWSRQAALVEHPQIQIFSWLFILLMLGGLASAYMRNAHHRYLGWRAKAGSGPRAVLELMGAAVLLLPVCWIMMDLGWAYSHQIQFHPAASVHIKQLMAAGHVPAWGLYAVLPFAFALLACAAISVILRSLVYLFGPNYLRKRAATHLDLATEQHTSRSENLQRNWGDQIQA</sequence>
<evidence type="ECO:0000313" key="3">
    <source>
        <dbReference type="Proteomes" id="UP000234881"/>
    </source>
</evidence>
<feature type="transmembrane region" description="Helical" evidence="1">
    <location>
        <begin position="23"/>
        <end position="41"/>
    </location>
</feature>
<keyword evidence="1" id="KW-1133">Transmembrane helix</keyword>
<dbReference type="AlphaFoldDB" id="A0A2N5XKF9"/>
<keyword evidence="1" id="KW-0812">Transmembrane</keyword>
<reference evidence="2 3" key="1">
    <citation type="submission" date="2018-01" db="EMBL/GenBank/DDBJ databases">
        <title>The draft genome sequence of Cohaesibacter sp. H1304.</title>
        <authorList>
            <person name="Wang N.-N."/>
            <person name="Du Z.-J."/>
        </authorList>
    </citation>
    <scope>NUCLEOTIDE SEQUENCE [LARGE SCALE GENOMIC DNA]</scope>
    <source>
        <strain evidence="2 3">H1304</strain>
    </source>
</reference>
<gene>
    <name evidence="2" type="ORF">C0081_22120</name>
</gene>
<proteinExistence type="predicted"/>
<protein>
    <submittedName>
        <fullName evidence="2">Uncharacterized protein</fullName>
    </submittedName>
</protein>
<feature type="transmembrane region" description="Helical" evidence="1">
    <location>
        <begin position="48"/>
        <end position="71"/>
    </location>
</feature>
<accession>A0A2N5XKF9</accession>
<dbReference type="Proteomes" id="UP000234881">
    <property type="component" value="Unassembled WGS sequence"/>
</dbReference>
<feature type="transmembrane region" description="Helical" evidence="1">
    <location>
        <begin position="180"/>
        <end position="198"/>
    </location>
</feature>
<name>A0A2N5XKF9_9HYPH</name>